<protein>
    <recommendedName>
        <fullName evidence="4">Membrane protein YesL</fullName>
    </recommendedName>
</protein>
<gene>
    <name evidence="2" type="ORF">HLPCO_001284</name>
</gene>
<accession>F7Q1L3</accession>
<name>F7Q1L3_9MOLU</name>
<dbReference type="FunCoup" id="F7Q1L3">
    <property type="interactions" value="28"/>
</dbReference>
<reference evidence="2 3" key="2">
    <citation type="journal article" date="2013" name="PLoS ONE">
        <title>INDIGO - INtegrated Data Warehouse of MIcrobial GenOmes with Examples from the Red Sea Extremophiles.</title>
        <authorList>
            <person name="Alam I."/>
            <person name="Antunes A."/>
            <person name="Kamau A.A."/>
            <person name="Ba Alawi W."/>
            <person name="Kalkatawi M."/>
            <person name="Stingl U."/>
            <person name="Bajic V.B."/>
        </authorList>
    </citation>
    <scope>NUCLEOTIDE SEQUENCE [LARGE SCALE GENOMIC DNA]</scope>
    <source>
        <strain evidence="2 3">SSD-17B</strain>
    </source>
</reference>
<keyword evidence="1" id="KW-1133">Transmembrane helix</keyword>
<sequence>MIKIKKGDEMNIENIVNSKVYALFDWIYKLLMLNLIWIGFTIGGFVIFSIVPATITVYLILKDTIKGKDVRIFKSFAKIFFSNQYVKSQKLMIILLLFFGIIGFNYYIFANSDILSRFSSIALIIIGIINYIGIMTTIHIFPIFIYFPYLTVRKSIKYAFLFSFSLPIQTILMLIILITSLVLGFLLPFYFFLFGISAVVLLHLYIIRFKYENFNSQGMPLCVENFMN</sequence>
<dbReference type="eggNOG" id="COG5578">
    <property type="taxonomic scope" value="Bacteria"/>
</dbReference>
<dbReference type="STRING" id="1033810.HLPCO_001284"/>
<proteinExistence type="predicted"/>
<keyword evidence="1" id="KW-0812">Transmembrane</keyword>
<dbReference type="AlphaFoldDB" id="F7Q1L3"/>
<dbReference type="Pfam" id="PF04854">
    <property type="entry name" value="DUF624"/>
    <property type="match status" value="1"/>
</dbReference>
<evidence type="ECO:0000313" key="2">
    <source>
        <dbReference type="EMBL" id="ERJ12944.1"/>
    </source>
</evidence>
<reference evidence="2 3" key="1">
    <citation type="journal article" date="2011" name="J. Bacteriol.">
        <title>Genome sequence of Haloplasma contractile, an unusual contractile bacterium from a deep-sea anoxic brine lake.</title>
        <authorList>
            <person name="Antunes A."/>
            <person name="Alam I."/>
            <person name="El Dorry H."/>
            <person name="Siam R."/>
            <person name="Robertson A."/>
            <person name="Bajic V.B."/>
            <person name="Stingl U."/>
        </authorList>
    </citation>
    <scope>NUCLEOTIDE SEQUENCE [LARGE SCALE GENOMIC DNA]</scope>
    <source>
        <strain evidence="2 3">SSD-17B</strain>
    </source>
</reference>
<feature type="transmembrane region" description="Helical" evidence="1">
    <location>
        <begin position="91"/>
        <end position="109"/>
    </location>
</feature>
<evidence type="ECO:0000313" key="3">
    <source>
        <dbReference type="Proteomes" id="UP000005707"/>
    </source>
</evidence>
<keyword evidence="1" id="KW-0472">Membrane</keyword>
<dbReference type="EMBL" id="AFNU02000003">
    <property type="protein sequence ID" value="ERJ12944.1"/>
    <property type="molecule type" value="Genomic_DNA"/>
</dbReference>
<feature type="transmembrane region" description="Helical" evidence="1">
    <location>
        <begin position="121"/>
        <end position="147"/>
    </location>
</feature>
<dbReference type="Proteomes" id="UP000005707">
    <property type="component" value="Unassembled WGS sequence"/>
</dbReference>
<dbReference type="InParanoid" id="F7Q1L3"/>
<organism evidence="2 3">
    <name type="scientific">Haloplasma contractile SSD-17B</name>
    <dbReference type="NCBI Taxonomy" id="1033810"/>
    <lineage>
        <taxon>Bacteria</taxon>
        <taxon>Bacillati</taxon>
        <taxon>Mycoplasmatota</taxon>
        <taxon>Mollicutes</taxon>
        <taxon>Haloplasmatales</taxon>
        <taxon>Haloplasmataceae</taxon>
        <taxon>Haloplasma</taxon>
    </lineage>
</organism>
<comment type="caution">
    <text evidence="2">The sequence shown here is derived from an EMBL/GenBank/DDBJ whole genome shotgun (WGS) entry which is preliminary data.</text>
</comment>
<feature type="transmembrane region" description="Helical" evidence="1">
    <location>
        <begin position="189"/>
        <end position="207"/>
    </location>
</feature>
<feature type="transmembrane region" description="Helical" evidence="1">
    <location>
        <begin position="159"/>
        <end position="183"/>
    </location>
</feature>
<feature type="transmembrane region" description="Helical" evidence="1">
    <location>
        <begin position="35"/>
        <end position="61"/>
    </location>
</feature>
<dbReference type="InterPro" id="IPR006938">
    <property type="entry name" value="DUF624"/>
</dbReference>
<evidence type="ECO:0008006" key="4">
    <source>
        <dbReference type="Google" id="ProtNLM"/>
    </source>
</evidence>
<evidence type="ECO:0000256" key="1">
    <source>
        <dbReference type="SAM" id="Phobius"/>
    </source>
</evidence>
<keyword evidence="3" id="KW-1185">Reference proteome</keyword>